<name>A0A8E2B2K2_9APHY</name>
<dbReference type="AlphaFoldDB" id="A0A8E2B2K2"/>
<dbReference type="Proteomes" id="UP000250043">
    <property type="component" value="Unassembled WGS sequence"/>
</dbReference>
<keyword evidence="2" id="KW-1185">Reference proteome</keyword>
<evidence type="ECO:0000313" key="1">
    <source>
        <dbReference type="EMBL" id="OCH92477.1"/>
    </source>
</evidence>
<accession>A0A8E2B2K2</accession>
<reference evidence="1 2" key="1">
    <citation type="submission" date="2016-07" db="EMBL/GenBank/DDBJ databases">
        <title>Draft genome of the white-rot fungus Obba rivulosa 3A-2.</title>
        <authorList>
            <consortium name="DOE Joint Genome Institute"/>
            <person name="Miettinen O."/>
            <person name="Riley R."/>
            <person name="Acob R."/>
            <person name="Barry K."/>
            <person name="Cullen D."/>
            <person name="De Vries R."/>
            <person name="Hainaut M."/>
            <person name="Hatakka A."/>
            <person name="Henrissat B."/>
            <person name="Hilden K."/>
            <person name="Kuo R."/>
            <person name="Labutti K."/>
            <person name="Lipzen A."/>
            <person name="Makela M.R."/>
            <person name="Sandor L."/>
            <person name="Spatafora J.W."/>
            <person name="Grigoriev I.V."/>
            <person name="Hibbett D.S."/>
        </authorList>
    </citation>
    <scope>NUCLEOTIDE SEQUENCE [LARGE SCALE GENOMIC DNA]</scope>
    <source>
        <strain evidence="1 2">3A-2</strain>
    </source>
</reference>
<sequence length="129" mass="13958">MCLESFCDGLVWRNAPPTTKWSWCLRRLPPSRLAGSCRRTGCGVLGSLRTAGTNQLSHQVLVPLPLLAHLGAPVTAVDTAFPGNISCKIFLLRFLNLSWSDTDARALVLASADPLVLGLLKQLEGSYLL</sequence>
<gene>
    <name evidence="1" type="ORF">OBBRIDRAFT_434855</name>
</gene>
<evidence type="ECO:0000313" key="2">
    <source>
        <dbReference type="Proteomes" id="UP000250043"/>
    </source>
</evidence>
<organism evidence="1 2">
    <name type="scientific">Obba rivulosa</name>
    <dbReference type="NCBI Taxonomy" id="1052685"/>
    <lineage>
        <taxon>Eukaryota</taxon>
        <taxon>Fungi</taxon>
        <taxon>Dikarya</taxon>
        <taxon>Basidiomycota</taxon>
        <taxon>Agaricomycotina</taxon>
        <taxon>Agaricomycetes</taxon>
        <taxon>Polyporales</taxon>
        <taxon>Gelatoporiaceae</taxon>
        <taxon>Obba</taxon>
    </lineage>
</organism>
<proteinExistence type="predicted"/>
<protein>
    <submittedName>
        <fullName evidence="1">Uncharacterized protein</fullName>
    </submittedName>
</protein>
<dbReference type="EMBL" id="KV722368">
    <property type="protein sequence ID" value="OCH92477.1"/>
    <property type="molecule type" value="Genomic_DNA"/>
</dbReference>